<proteinExistence type="predicted"/>
<dbReference type="OrthoDB" id="10427409at2759"/>
<feature type="signal peptide" evidence="2">
    <location>
        <begin position="1"/>
        <end position="20"/>
    </location>
</feature>
<dbReference type="InParanoid" id="A0A165HQ86"/>
<dbReference type="Proteomes" id="UP000076842">
    <property type="component" value="Unassembled WGS sequence"/>
</dbReference>
<evidence type="ECO:0000256" key="2">
    <source>
        <dbReference type="SAM" id="SignalP"/>
    </source>
</evidence>
<dbReference type="AlphaFoldDB" id="A0A165HQ86"/>
<feature type="region of interest" description="Disordered" evidence="1">
    <location>
        <begin position="235"/>
        <end position="271"/>
    </location>
</feature>
<name>A0A165HQ86_9BASI</name>
<keyword evidence="2" id="KW-0732">Signal</keyword>
<keyword evidence="4" id="KW-1185">Reference proteome</keyword>
<organism evidence="3 4">
    <name type="scientific">Calocera cornea HHB12733</name>
    <dbReference type="NCBI Taxonomy" id="1353952"/>
    <lineage>
        <taxon>Eukaryota</taxon>
        <taxon>Fungi</taxon>
        <taxon>Dikarya</taxon>
        <taxon>Basidiomycota</taxon>
        <taxon>Agaricomycotina</taxon>
        <taxon>Dacrymycetes</taxon>
        <taxon>Dacrymycetales</taxon>
        <taxon>Dacrymycetaceae</taxon>
        <taxon>Calocera</taxon>
    </lineage>
</organism>
<evidence type="ECO:0000256" key="1">
    <source>
        <dbReference type="SAM" id="MobiDB-lite"/>
    </source>
</evidence>
<reference evidence="3 4" key="1">
    <citation type="journal article" date="2016" name="Mol. Biol. Evol.">
        <title>Comparative Genomics of Early-Diverging Mushroom-Forming Fungi Provides Insights into the Origins of Lignocellulose Decay Capabilities.</title>
        <authorList>
            <person name="Nagy L.G."/>
            <person name="Riley R."/>
            <person name="Tritt A."/>
            <person name="Adam C."/>
            <person name="Daum C."/>
            <person name="Floudas D."/>
            <person name="Sun H."/>
            <person name="Yadav J.S."/>
            <person name="Pangilinan J."/>
            <person name="Larsson K.H."/>
            <person name="Matsuura K."/>
            <person name="Barry K."/>
            <person name="Labutti K."/>
            <person name="Kuo R."/>
            <person name="Ohm R.A."/>
            <person name="Bhattacharya S.S."/>
            <person name="Shirouzu T."/>
            <person name="Yoshinaga Y."/>
            <person name="Martin F.M."/>
            <person name="Grigoriev I.V."/>
            <person name="Hibbett D.S."/>
        </authorList>
    </citation>
    <scope>NUCLEOTIDE SEQUENCE [LARGE SCALE GENOMIC DNA]</scope>
    <source>
        <strain evidence="3 4">HHB12733</strain>
    </source>
</reference>
<dbReference type="EMBL" id="KV423939">
    <property type="protein sequence ID" value="KZT59595.1"/>
    <property type="molecule type" value="Genomic_DNA"/>
</dbReference>
<protein>
    <recommendedName>
        <fullName evidence="5">Extracellular membrane protein CFEM domain-containing protein</fullName>
    </recommendedName>
</protein>
<accession>A0A165HQ86</accession>
<evidence type="ECO:0000313" key="3">
    <source>
        <dbReference type="EMBL" id="KZT59595.1"/>
    </source>
</evidence>
<gene>
    <name evidence="3" type="ORF">CALCODRAFT_493542</name>
</gene>
<evidence type="ECO:0008006" key="5">
    <source>
        <dbReference type="Google" id="ProtNLM"/>
    </source>
</evidence>
<evidence type="ECO:0000313" key="4">
    <source>
        <dbReference type="Proteomes" id="UP000076842"/>
    </source>
</evidence>
<feature type="chain" id="PRO_5007858794" description="Extracellular membrane protein CFEM domain-containing protein" evidence="2">
    <location>
        <begin position="21"/>
        <end position="309"/>
    </location>
</feature>
<sequence length="309" mass="30495">MKLLSAIVCTLALLIAGANANPSVIDFFDNFETVVRRSMTIPPSQIKYKRASGLLPFAPDEVSVFKRQSFCTSNCSSSSDTSILQNSIANATCALDTGCVCNAISQLSTGCQTCILEAEGYSTSSYQSVCSAATSVIAVGSAVATAEEAVASGTGSCVSQCGNETELAGLDAVVGCGNNALCICSATNVTTESALTPTCLTCLLQGAGTTISGLQSMCDAALAGTVSTYSGSSTSGSASSTSSSSSAANTGSSTGSATTASGSGSGSGTSSSASAAATTAHSAAGRAERMYALEATALLLLAGVFLWLA</sequence>